<keyword evidence="1" id="KW-1133">Transmembrane helix</keyword>
<dbReference type="AlphaFoldDB" id="A0A1W2EKC2"/>
<sequence>MEEALKKDEAMEQSAKGGAAFKSIAGSLVGIILFFIPFSTASGESKIPLILIIDLIKEFLGKGLEYLTLGVVVLLFVTWILSRTTQIPVFKKYHEKDGLFNGFLFGLAAVFGFMIVFKIGPEWLLHKDIGGLAFHIGCSVLLTVSLAGTLVMFLTEFGFLEFIGTLMAPLMRPIYRLPGRSAVDAVTSFVADPAVGIFITNKIYKNGYYTQRESASIATNFSICSLGFFALLTSIGGIMEYLPHVIISSFIITFILAAIVTRIPPLSLKKDVYIDGREQTQEMRTPAPLSPKIIGEAAGVAMEKAAGANPRMFSQGVIDAVKFAQKIVGYVVSIATLALILATYTQVFDWLGVPVTPILELMGLPDAQAIGSTVLVSITEIALPIIIASGAKVSTMSLFFVCTLSTVQVIFFTESANAMLEADIPLKVWELVAIFFIRTIIAIPLVAIAAHIIF</sequence>
<dbReference type="EMBL" id="FWXY01000034">
    <property type="protein sequence ID" value="SMD10201.1"/>
    <property type="molecule type" value="Genomic_DNA"/>
</dbReference>
<feature type="transmembrane region" description="Helical" evidence="1">
    <location>
        <begin position="59"/>
        <end position="81"/>
    </location>
</feature>
<feature type="transmembrane region" description="Helical" evidence="1">
    <location>
        <begin position="215"/>
        <end position="235"/>
    </location>
</feature>
<evidence type="ECO:0000259" key="2">
    <source>
        <dbReference type="Pfam" id="PF07670"/>
    </source>
</evidence>
<dbReference type="InterPro" id="IPR011642">
    <property type="entry name" value="Gate_dom"/>
</dbReference>
<reference evidence="3 4" key="1">
    <citation type="submission" date="2017-04" db="EMBL/GenBank/DDBJ databases">
        <authorList>
            <person name="Afonso C.L."/>
            <person name="Miller P.J."/>
            <person name="Scott M.A."/>
            <person name="Spackman E."/>
            <person name="Goraichik I."/>
            <person name="Dimitrov K.M."/>
            <person name="Suarez D.L."/>
            <person name="Swayne D.E."/>
        </authorList>
    </citation>
    <scope>NUCLEOTIDE SEQUENCE [LARGE SCALE GENOMIC DNA]</scope>
    <source>
        <strain evidence="3 4">DSM 3385</strain>
    </source>
</reference>
<feature type="transmembrane region" description="Helical" evidence="1">
    <location>
        <begin position="327"/>
        <end position="347"/>
    </location>
</feature>
<feature type="transmembrane region" description="Helical" evidence="1">
    <location>
        <begin position="20"/>
        <end position="39"/>
    </location>
</feature>
<evidence type="ECO:0000313" key="4">
    <source>
        <dbReference type="Proteomes" id="UP000192418"/>
    </source>
</evidence>
<name>A0A1W2EKC2_9BACT</name>
<feature type="transmembrane region" description="Helical" evidence="1">
    <location>
        <begin position="132"/>
        <end position="154"/>
    </location>
</feature>
<dbReference type="RefSeq" id="WP_084071621.1">
    <property type="nucleotide sequence ID" value="NZ_FWXY01000034.1"/>
</dbReference>
<dbReference type="Proteomes" id="UP000192418">
    <property type="component" value="Unassembled WGS sequence"/>
</dbReference>
<feature type="transmembrane region" description="Helical" evidence="1">
    <location>
        <begin position="393"/>
        <end position="411"/>
    </location>
</feature>
<keyword evidence="4" id="KW-1185">Reference proteome</keyword>
<keyword evidence="1" id="KW-0812">Transmembrane</keyword>
<organism evidence="3 4">
    <name type="scientific">Desulfocicer vacuolatum DSM 3385</name>
    <dbReference type="NCBI Taxonomy" id="1121400"/>
    <lineage>
        <taxon>Bacteria</taxon>
        <taxon>Pseudomonadati</taxon>
        <taxon>Thermodesulfobacteriota</taxon>
        <taxon>Desulfobacteria</taxon>
        <taxon>Desulfobacterales</taxon>
        <taxon>Desulfobacteraceae</taxon>
        <taxon>Desulfocicer</taxon>
    </lineage>
</organism>
<accession>A0A1W2EKC2</accession>
<evidence type="ECO:0000313" key="3">
    <source>
        <dbReference type="EMBL" id="SMD10201.1"/>
    </source>
</evidence>
<dbReference type="STRING" id="1121400.SAMN02746065_13410"/>
<evidence type="ECO:0000256" key="1">
    <source>
        <dbReference type="SAM" id="Phobius"/>
    </source>
</evidence>
<feature type="transmembrane region" description="Helical" evidence="1">
    <location>
        <begin position="102"/>
        <end position="120"/>
    </location>
</feature>
<keyword evidence="1" id="KW-0472">Membrane</keyword>
<feature type="transmembrane region" description="Helical" evidence="1">
    <location>
        <begin position="367"/>
        <end position="386"/>
    </location>
</feature>
<dbReference type="OrthoDB" id="1633380at2"/>
<feature type="domain" description="Nucleoside transporter/FeoB GTPase Gate" evidence="2">
    <location>
        <begin position="140"/>
        <end position="238"/>
    </location>
</feature>
<feature type="transmembrane region" description="Helical" evidence="1">
    <location>
        <begin position="431"/>
        <end position="453"/>
    </location>
</feature>
<gene>
    <name evidence="3" type="ORF">SAMN02746065_13410</name>
</gene>
<dbReference type="Pfam" id="PF07670">
    <property type="entry name" value="Gate"/>
    <property type="match status" value="1"/>
</dbReference>
<protein>
    <submittedName>
        <fullName evidence="3">Nucleoside recognition GATE domain-containing membrane protein YjiH</fullName>
    </submittedName>
</protein>
<proteinExistence type="predicted"/>
<feature type="transmembrane region" description="Helical" evidence="1">
    <location>
        <begin position="241"/>
        <end position="260"/>
    </location>
</feature>